<dbReference type="EMBL" id="BKCJ010007977">
    <property type="protein sequence ID" value="GEU79935.1"/>
    <property type="molecule type" value="Genomic_DNA"/>
</dbReference>
<reference evidence="1" key="1">
    <citation type="journal article" date="2019" name="Sci. Rep.">
        <title>Draft genome of Tanacetum cinerariifolium, the natural source of mosquito coil.</title>
        <authorList>
            <person name="Yamashiro T."/>
            <person name="Shiraishi A."/>
            <person name="Satake H."/>
            <person name="Nakayama K."/>
        </authorList>
    </citation>
    <scope>NUCLEOTIDE SEQUENCE</scope>
</reference>
<proteinExistence type="predicted"/>
<sequence>MLRACPKISVLHSMMMSHGGELLARYCRLNQSHHEYVLLADSRLKGYKENVASFTGLKLQVSTLKKQVSGLNDKLATSDASFAKSKAKGKERKKKIKSLTKIASVGFERGLSMHRTKNEFAVVLKKIVNFMLGAHDMLAEASPLLLKLTMLFLTRDTRVSSPIAKELTMTLVSESLELSANVNFTASAADSEHDKEMINAEVDGSNPKMTDDTTAFKSGRAFVQGISVALDDVTELVEVGGGARGMPGTLVSPSLGKTDCRCVVVHPADPESYHPP</sequence>
<organism evidence="1">
    <name type="scientific">Tanacetum cinerariifolium</name>
    <name type="common">Dalmatian daisy</name>
    <name type="synonym">Chrysanthemum cinerariifolium</name>
    <dbReference type="NCBI Taxonomy" id="118510"/>
    <lineage>
        <taxon>Eukaryota</taxon>
        <taxon>Viridiplantae</taxon>
        <taxon>Streptophyta</taxon>
        <taxon>Embryophyta</taxon>
        <taxon>Tracheophyta</taxon>
        <taxon>Spermatophyta</taxon>
        <taxon>Magnoliopsida</taxon>
        <taxon>eudicotyledons</taxon>
        <taxon>Gunneridae</taxon>
        <taxon>Pentapetalae</taxon>
        <taxon>asterids</taxon>
        <taxon>campanulids</taxon>
        <taxon>Asterales</taxon>
        <taxon>Asteraceae</taxon>
        <taxon>Asteroideae</taxon>
        <taxon>Anthemideae</taxon>
        <taxon>Anthemidinae</taxon>
        <taxon>Tanacetum</taxon>
    </lineage>
</organism>
<name>A0A6L2N5I9_TANCI</name>
<protein>
    <submittedName>
        <fullName evidence="1">Uncharacterized protein</fullName>
    </submittedName>
</protein>
<comment type="caution">
    <text evidence="1">The sequence shown here is derived from an EMBL/GenBank/DDBJ whole genome shotgun (WGS) entry which is preliminary data.</text>
</comment>
<dbReference type="AlphaFoldDB" id="A0A6L2N5I9"/>
<accession>A0A6L2N5I9</accession>
<evidence type="ECO:0000313" key="1">
    <source>
        <dbReference type="EMBL" id="GEU79935.1"/>
    </source>
</evidence>
<gene>
    <name evidence="1" type="ORF">Tci_051913</name>
</gene>